<dbReference type="Proteomes" id="UP001183006">
    <property type="component" value="Chromosome"/>
</dbReference>
<dbReference type="RefSeq" id="WP_309308875.1">
    <property type="nucleotide sequence ID" value="NZ_CP133594.1"/>
</dbReference>
<dbReference type="KEGG" id="mmav:RE476_02765"/>
<sequence>MGKPKGSKIMVEVSEPLIKLLKSGVPVIHACDAVGIASVTYYDWMKRGERATSGQYRDFYLKTKQARAEAIARNVAIIQKAATQSWQAAAWWLERSCPAEFAKREVEINMTQNNVEINVDETRDKINGRISSIAARVRVAEDSQ</sequence>
<dbReference type="EMBL" id="CP133594">
    <property type="protein sequence ID" value="WMW22761.1"/>
    <property type="molecule type" value="Genomic_DNA"/>
</dbReference>
<proteinExistence type="predicted"/>
<organism evidence="1 2">
    <name type="scientific">Methanolobus mangrovi</name>
    <dbReference type="NCBI Taxonomy" id="3072977"/>
    <lineage>
        <taxon>Archaea</taxon>
        <taxon>Methanobacteriati</taxon>
        <taxon>Methanobacteriota</taxon>
        <taxon>Stenosarchaea group</taxon>
        <taxon>Methanomicrobia</taxon>
        <taxon>Methanosarcinales</taxon>
        <taxon>Methanosarcinaceae</taxon>
        <taxon>Methanolobus</taxon>
    </lineage>
</organism>
<evidence type="ECO:0000313" key="2">
    <source>
        <dbReference type="Proteomes" id="UP001183006"/>
    </source>
</evidence>
<name>A0AA51UGH6_9EURY</name>
<gene>
    <name evidence="1" type="ORF">RE476_02765</name>
</gene>
<accession>A0AA51UGH6</accession>
<protein>
    <submittedName>
        <fullName evidence="1">Uncharacterized protein</fullName>
    </submittedName>
</protein>
<dbReference type="GeneID" id="84229028"/>
<keyword evidence="2" id="KW-1185">Reference proteome</keyword>
<evidence type="ECO:0000313" key="1">
    <source>
        <dbReference type="EMBL" id="WMW22761.1"/>
    </source>
</evidence>
<reference evidence="1" key="1">
    <citation type="submission" date="2023-08" db="EMBL/GenBank/DDBJ databases">
        <title>Methanolobus mangrovi sp. nov. and Methanolobus sediminis sp. nov, two novel methylotrophic methanogens isolated from mangrove sediments in China.</title>
        <authorList>
            <person name="Zhou J."/>
        </authorList>
    </citation>
    <scope>NUCLEOTIDE SEQUENCE</scope>
    <source>
        <strain evidence="1">FTZ2</strain>
    </source>
</reference>
<dbReference type="AlphaFoldDB" id="A0AA51UGH6"/>